<organism evidence="2 3">
    <name type="scientific">Antarctobacter heliothermus</name>
    <dbReference type="NCBI Taxonomy" id="74033"/>
    <lineage>
        <taxon>Bacteria</taxon>
        <taxon>Pseudomonadati</taxon>
        <taxon>Pseudomonadota</taxon>
        <taxon>Alphaproteobacteria</taxon>
        <taxon>Rhodobacterales</taxon>
        <taxon>Roseobacteraceae</taxon>
        <taxon>Antarctobacter</taxon>
    </lineage>
</organism>
<dbReference type="SUPFAM" id="SSF53254">
    <property type="entry name" value="Phosphoglycerate mutase-like"/>
    <property type="match status" value="1"/>
</dbReference>
<dbReference type="CDD" id="cd07067">
    <property type="entry name" value="HP_PGM_like"/>
    <property type="match status" value="1"/>
</dbReference>
<dbReference type="RefSeq" id="WP_089279147.1">
    <property type="nucleotide sequence ID" value="NZ_FZON01000039.1"/>
</dbReference>
<evidence type="ECO:0000313" key="2">
    <source>
        <dbReference type="EMBL" id="SNS88229.1"/>
    </source>
</evidence>
<evidence type="ECO:0000256" key="1">
    <source>
        <dbReference type="ARBA" id="ARBA00022801"/>
    </source>
</evidence>
<dbReference type="Gene3D" id="3.40.50.1240">
    <property type="entry name" value="Phosphoglycerate mutase-like"/>
    <property type="match status" value="1"/>
</dbReference>
<gene>
    <name evidence="2" type="ORF">SAMN04488078_103923</name>
</gene>
<dbReference type="EMBL" id="FZON01000039">
    <property type="protein sequence ID" value="SNS88229.1"/>
    <property type="molecule type" value="Genomic_DNA"/>
</dbReference>
<keyword evidence="1" id="KW-0378">Hydrolase</keyword>
<dbReference type="SMART" id="SM00855">
    <property type="entry name" value="PGAM"/>
    <property type="match status" value="1"/>
</dbReference>
<dbReference type="InterPro" id="IPR051021">
    <property type="entry name" value="Mito_Ser/Thr_phosphatase"/>
</dbReference>
<protein>
    <submittedName>
        <fullName evidence="2">Broad specificity phosphatase PhoE</fullName>
    </submittedName>
</protein>
<evidence type="ECO:0000313" key="3">
    <source>
        <dbReference type="Proteomes" id="UP000198440"/>
    </source>
</evidence>
<dbReference type="PANTHER" id="PTHR20935">
    <property type="entry name" value="PHOSPHOGLYCERATE MUTASE-RELATED"/>
    <property type="match status" value="1"/>
</dbReference>
<dbReference type="OrthoDB" id="280692at2"/>
<reference evidence="2 3" key="1">
    <citation type="submission" date="2017-06" db="EMBL/GenBank/DDBJ databases">
        <authorList>
            <person name="Kim H.J."/>
            <person name="Triplett B.A."/>
        </authorList>
    </citation>
    <scope>NUCLEOTIDE SEQUENCE [LARGE SCALE GENOMIC DNA]</scope>
    <source>
        <strain evidence="2 3">DSM 11445</strain>
    </source>
</reference>
<name>A0A239I3Z0_9RHOB</name>
<dbReference type="PANTHER" id="PTHR20935:SF0">
    <property type="entry name" value="SERINE_THREONINE-PROTEIN PHOSPHATASE PGAM5, MITOCHONDRIAL"/>
    <property type="match status" value="1"/>
</dbReference>
<dbReference type="Pfam" id="PF00300">
    <property type="entry name" value="His_Phos_1"/>
    <property type="match status" value="1"/>
</dbReference>
<sequence>MSFITLVRHGQANSSARDEDSYDRLSDLGWQQARWLGGYFQQTGEKFARAYCGTLRRHVETLEGIAPDSLAAPVQDARLNELAYFDMAQLMQAQHGIAIPGDREEFIQHLPQLLAHWRDGDIQNAPESWTSFESRVTDALTEIAAGEGRAIVVTSGGLIGMAMRVILELEVKAMAHLCLAIENSSLHRIQPLSTGLAMTQFNSLPHLDTPERQHARSHL</sequence>
<accession>A0A239I3Z0</accession>
<dbReference type="GO" id="GO:0016787">
    <property type="term" value="F:hydrolase activity"/>
    <property type="evidence" value="ECO:0007669"/>
    <property type="project" value="UniProtKB-KW"/>
</dbReference>
<proteinExistence type="predicted"/>
<dbReference type="AlphaFoldDB" id="A0A239I3Z0"/>
<dbReference type="Proteomes" id="UP000198440">
    <property type="component" value="Unassembled WGS sequence"/>
</dbReference>
<dbReference type="InterPro" id="IPR029033">
    <property type="entry name" value="His_PPase_superfam"/>
</dbReference>
<dbReference type="InterPro" id="IPR013078">
    <property type="entry name" value="His_Pase_superF_clade-1"/>
</dbReference>